<feature type="transmembrane region" description="Helical" evidence="9">
    <location>
        <begin position="122"/>
        <end position="138"/>
    </location>
</feature>
<proteinExistence type="predicted"/>
<feature type="transmembrane region" description="Helical" evidence="9">
    <location>
        <begin position="144"/>
        <end position="164"/>
    </location>
</feature>
<evidence type="ECO:0000259" key="10">
    <source>
        <dbReference type="PROSITE" id="PS51104"/>
    </source>
</evidence>
<feature type="transmembrane region" description="Helical" evidence="9">
    <location>
        <begin position="35"/>
        <end position="53"/>
    </location>
</feature>
<evidence type="ECO:0000256" key="4">
    <source>
        <dbReference type="ARBA" id="ARBA00022597"/>
    </source>
</evidence>
<dbReference type="InterPro" id="IPR004703">
    <property type="entry name" value="PTS_sugar-sp_permease"/>
</dbReference>
<evidence type="ECO:0000256" key="5">
    <source>
        <dbReference type="ARBA" id="ARBA00022683"/>
    </source>
</evidence>
<dbReference type="PROSITE" id="PS51104">
    <property type="entry name" value="PTS_EIIC_TYPE_2"/>
    <property type="match status" value="1"/>
</dbReference>
<keyword evidence="8 9" id="KW-0472">Membrane</keyword>
<reference evidence="12" key="1">
    <citation type="journal article" date="2019" name="Int. J. Syst. Evol. Microbiol.">
        <title>The Global Catalogue of Microorganisms (GCM) 10K type strain sequencing project: providing services to taxonomists for standard genome sequencing and annotation.</title>
        <authorList>
            <consortium name="The Broad Institute Genomics Platform"/>
            <consortium name="The Broad Institute Genome Sequencing Center for Infectious Disease"/>
            <person name="Wu L."/>
            <person name="Ma J."/>
        </authorList>
    </citation>
    <scope>NUCLEOTIDE SEQUENCE [LARGE SCALE GENOMIC DNA]</scope>
    <source>
        <strain evidence="12">KCTC 13193</strain>
    </source>
</reference>
<keyword evidence="5" id="KW-0598">Phosphotransferase system</keyword>
<name>A0ABV7A625_9BACI</name>
<dbReference type="PANTHER" id="PTHR37324">
    <property type="entry name" value="PTS SYSTEM GALACTITOL-SPECIFIC EIIC COMPONENT"/>
    <property type="match status" value="1"/>
</dbReference>
<dbReference type="PIRSF" id="PIRSF006304">
    <property type="entry name" value="GatC"/>
    <property type="match status" value="1"/>
</dbReference>
<dbReference type="Proteomes" id="UP001595387">
    <property type="component" value="Unassembled WGS sequence"/>
</dbReference>
<evidence type="ECO:0000313" key="11">
    <source>
        <dbReference type="EMBL" id="MFC2948360.1"/>
    </source>
</evidence>
<dbReference type="InterPro" id="IPR013014">
    <property type="entry name" value="PTS_EIIC_2"/>
</dbReference>
<gene>
    <name evidence="11" type="ORF">ACFODW_08410</name>
</gene>
<dbReference type="InterPro" id="IPR013853">
    <property type="entry name" value="EIIC-GAT"/>
</dbReference>
<accession>A0ABV7A625</accession>
<organism evidence="11 12">
    <name type="scientific">Virgibacillus sediminis</name>
    <dbReference type="NCBI Taxonomy" id="202260"/>
    <lineage>
        <taxon>Bacteria</taxon>
        <taxon>Bacillati</taxon>
        <taxon>Bacillota</taxon>
        <taxon>Bacilli</taxon>
        <taxon>Bacillales</taxon>
        <taxon>Bacillaceae</taxon>
        <taxon>Virgibacillus</taxon>
    </lineage>
</organism>
<keyword evidence="7 9" id="KW-1133">Transmembrane helix</keyword>
<evidence type="ECO:0000256" key="6">
    <source>
        <dbReference type="ARBA" id="ARBA00022692"/>
    </source>
</evidence>
<feature type="transmembrane region" description="Helical" evidence="9">
    <location>
        <begin position="87"/>
        <end position="110"/>
    </location>
</feature>
<keyword evidence="2" id="KW-0813">Transport</keyword>
<evidence type="ECO:0000256" key="2">
    <source>
        <dbReference type="ARBA" id="ARBA00022448"/>
    </source>
</evidence>
<keyword evidence="12" id="KW-1185">Reference proteome</keyword>
<feature type="transmembrane region" description="Helical" evidence="9">
    <location>
        <begin position="415"/>
        <end position="434"/>
    </location>
</feature>
<keyword evidence="3" id="KW-1003">Cell membrane</keyword>
<comment type="caution">
    <text evidence="11">The sequence shown here is derived from an EMBL/GenBank/DDBJ whole genome shotgun (WGS) entry which is preliminary data.</text>
</comment>
<evidence type="ECO:0000313" key="12">
    <source>
        <dbReference type="Proteomes" id="UP001595387"/>
    </source>
</evidence>
<dbReference type="RefSeq" id="WP_390305244.1">
    <property type="nucleotide sequence ID" value="NZ_JBHRRZ010000015.1"/>
</dbReference>
<feature type="domain" description="PTS EIIC type-2" evidence="10">
    <location>
        <begin position="5"/>
        <end position="441"/>
    </location>
</feature>
<evidence type="ECO:0000256" key="9">
    <source>
        <dbReference type="SAM" id="Phobius"/>
    </source>
</evidence>
<evidence type="ECO:0000256" key="7">
    <source>
        <dbReference type="ARBA" id="ARBA00022989"/>
    </source>
</evidence>
<keyword evidence="6 9" id="KW-0812">Transmembrane</keyword>
<evidence type="ECO:0000256" key="8">
    <source>
        <dbReference type="ARBA" id="ARBA00023136"/>
    </source>
</evidence>
<feature type="transmembrane region" description="Helical" evidence="9">
    <location>
        <begin position="225"/>
        <end position="242"/>
    </location>
</feature>
<feature type="transmembrane region" description="Helical" evidence="9">
    <location>
        <begin position="329"/>
        <end position="348"/>
    </location>
</feature>
<protein>
    <submittedName>
        <fullName evidence="11">PTS galactitol transporter subunit IIC</fullName>
    </submittedName>
</protein>
<feature type="transmembrane region" description="Helical" evidence="9">
    <location>
        <begin position="6"/>
        <end position="28"/>
    </location>
</feature>
<comment type="subcellular location">
    <subcellularLocation>
        <location evidence="1">Cell membrane</location>
        <topology evidence="1">Multi-pass membrane protein</topology>
    </subcellularLocation>
</comment>
<feature type="transmembrane region" description="Helical" evidence="9">
    <location>
        <begin position="304"/>
        <end position="323"/>
    </location>
</feature>
<dbReference type="EMBL" id="JBHRRZ010000015">
    <property type="protein sequence ID" value="MFC2948360.1"/>
    <property type="molecule type" value="Genomic_DNA"/>
</dbReference>
<keyword evidence="4" id="KW-0762">Sugar transport</keyword>
<sequence length="444" mass="47249">MLGVFEWFVDLGASVMLPIIIFIFALALGTKLKDAFLAGLMVGIGFVGLNLVIELLTTSLGPAAQSMVGHFGFELQTIDVGWPAAAAISYGTALGSLAVPIGIGVNLLLLAAGLTKTLNVDIWNYWHVAFTGSLVFAITNDFALGLFTIAVHVLVILLLGDLLAADIQAYFGFKQLTFPHAASAPSYFLAKPLNAMFDRVPGFNRLKADPDAIQKRFGILGDSSVLGLVFGFIIGMLAAYSIKDAMQLAIQTAAILFLMPKMVKLLMEGLNPISEAAGNLMKEKFPDRDLYIGMDSALAVGHPAVLSASLLLIPITLFLAVVLPGNTVLPFGDLATIPFLICLMVPVFKGNLIRTVIAATIYIAVGLYIATWIAPLFTEMAMAADFDMGGHASISALVDGAVWTTIVFTGLGKLLSWYGIGLIGISVLVGLIYINKFKNRGEET</sequence>
<evidence type="ECO:0000256" key="3">
    <source>
        <dbReference type="ARBA" id="ARBA00022475"/>
    </source>
</evidence>
<dbReference type="PANTHER" id="PTHR37324:SF2">
    <property type="entry name" value="PTS SYSTEM GALACTITOL-SPECIFIC EIIC COMPONENT"/>
    <property type="match status" value="1"/>
</dbReference>
<dbReference type="Pfam" id="PF03611">
    <property type="entry name" value="EIIC-GAT"/>
    <property type="match status" value="1"/>
</dbReference>
<evidence type="ECO:0000256" key="1">
    <source>
        <dbReference type="ARBA" id="ARBA00004651"/>
    </source>
</evidence>
<feature type="transmembrane region" description="Helical" evidence="9">
    <location>
        <begin position="355"/>
        <end position="377"/>
    </location>
</feature>